<comment type="caution">
    <text evidence="3">The sequence shown here is derived from an EMBL/GenBank/DDBJ whole genome shotgun (WGS) entry which is preliminary data.</text>
</comment>
<protein>
    <submittedName>
        <fullName evidence="3">Glycosyltransferase</fullName>
    </submittedName>
</protein>
<evidence type="ECO:0000259" key="1">
    <source>
        <dbReference type="Pfam" id="PF00534"/>
    </source>
</evidence>
<dbReference type="PANTHER" id="PTHR12526">
    <property type="entry name" value="GLYCOSYLTRANSFERASE"/>
    <property type="match status" value="1"/>
</dbReference>
<dbReference type="InterPro" id="IPR028098">
    <property type="entry name" value="Glyco_trans_4-like_N"/>
</dbReference>
<evidence type="ECO:0000313" key="3">
    <source>
        <dbReference type="EMBL" id="MBD2278748.1"/>
    </source>
</evidence>
<dbReference type="Proteomes" id="UP000606721">
    <property type="component" value="Unassembled WGS sequence"/>
</dbReference>
<sequence length="370" mass="40986">MRIIHILNHVQEIGNGIVNVAVDLACLQSQSGDDVAVISAGGGYEKLLNQFGVKHYEINQSRQPITMMKAAIAYRKIVQEFQPDIVHAHMMTGVVLARALRWENRYILVATVHNEFQHSSLLMGLADRVIAVSKAVKNSMVQRGIPKQKLRVICNGTLGSPRTRKISDYQPLSLQSPAIAKRSVGIATVAGMYKRKGITELIAAFEEIAQDFPEVHLYLVGNGPDKQIFESQAQATAVSHRIHFEGFQPEPQRYLLACDIFVLASHREPFGLVLSEAREAGLAIVATKVDGIPEALDNGNAGILVPVQDSHQLAQALVKLLSDANILQEWKQRSQENLEWLNVARVHQETLAVYEELSFQESFSTSTQPD</sequence>
<dbReference type="PANTHER" id="PTHR12526:SF630">
    <property type="entry name" value="GLYCOSYLTRANSFERASE"/>
    <property type="match status" value="1"/>
</dbReference>
<feature type="domain" description="Glycosyl transferase family 1" evidence="1">
    <location>
        <begin position="181"/>
        <end position="335"/>
    </location>
</feature>
<evidence type="ECO:0000259" key="2">
    <source>
        <dbReference type="Pfam" id="PF13439"/>
    </source>
</evidence>
<dbReference type="Pfam" id="PF13439">
    <property type="entry name" value="Glyco_transf_4"/>
    <property type="match status" value="1"/>
</dbReference>
<dbReference type="InterPro" id="IPR001296">
    <property type="entry name" value="Glyco_trans_1"/>
</dbReference>
<dbReference type="Pfam" id="PF00534">
    <property type="entry name" value="Glycos_transf_1"/>
    <property type="match status" value="1"/>
</dbReference>
<dbReference type="EMBL" id="JACJQT010000024">
    <property type="protein sequence ID" value="MBD2278748.1"/>
    <property type="molecule type" value="Genomic_DNA"/>
</dbReference>
<name>A0ABR8BX22_APHFL</name>
<accession>A0ABR8BX22</accession>
<dbReference type="SUPFAM" id="SSF53756">
    <property type="entry name" value="UDP-Glycosyltransferase/glycogen phosphorylase"/>
    <property type="match status" value="1"/>
</dbReference>
<dbReference type="RefSeq" id="WP_190383025.1">
    <property type="nucleotide sequence ID" value="NZ_JACJQT010000024.1"/>
</dbReference>
<gene>
    <name evidence="3" type="ORF">H6F99_10710</name>
</gene>
<dbReference type="Gene3D" id="3.40.50.2000">
    <property type="entry name" value="Glycogen Phosphorylase B"/>
    <property type="match status" value="2"/>
</dbReference>
<organism evidence="3 4">
    <name type="scientific">Aphanizomenon flos-aquae FACHB-1040</name>
    <dbReference type="NCBI Taxonomy" id="2692887"/>
    <lineage>
        <taxon>Bacteria</taxon>
        <taxon>Bacillati</taxon>
        <taxon>Cyanobacteriota</taxon>
        <taxon>Cyanophyceae</taxon>
        <taxon>Nostocales</taxon>
        <taxon>Aphanizomenonaceae</taxon>
        <taxon>Aphanizomenon</taxon>
    </lineage>
</organism>
<evidence type="ECO:0000313" key="4">
    <source>
        <dbReference type="Proteomes" id="UP000606721"/>
    </source>
</evidence>
<proteinExistence type="predicted"/>
<keyword evidence="4" id="KW-1185">Reference proteome</keyword>
<feature type="domain" description="Glycosyltransferase subfamily 4-like N-terminal" evidence="2">
    <location>
        <begin position="15"/>
        <end position="156"/>
    </location>
</feature>
<reference evidence="3 4" key="1">
    <citation type="journal article" date="2020" name="ISME J.">
        <title>Comparative genomics reveals insights into cyanobacterial evolution and habitat adaptation.</title>
        <authorList>
            <person name="Chen M.Y."/>
            <person name="Teng W.K."/>
            <person name="Zhao L."/>
            <person name="Hu C.X."/>
            <person name="Zhou Y.K."/>
            <person name="Han B.P."/>
            <person name="Song L.R."/>
            <person name="Shu W.S."/>
        </authorList>
    </citation>
    <scope>NUCLEOTIDE SEQUENCE [LARGE SCALE GENOMIC DNA]</scope>
    <source>
        <strain evidence="3 4">FACHB-1040</strain>
    </source>
</reference>